<evidence type="ECO:0000313" key="2">
    <source>
        <dbReference type="Proteomes" id="UP000024635"/>
    </source>
</evidence>
<reference evidence="2" key="1">
    <citation type="journal article" date="2015" name="Nat. Genet.">
        <title>The genome and transcriptome of the zoonotic hookworm Ancylostoma ceylanicum identify infection-specific gene families.</title>
        <authorList>
            <person name="Schwarz E.M."/>
            <person name="Hu Y."/>
            <person name="Antoshechkin I."/>
            <person name="Miller M.M."/>
            <person name="Sternberg P.W."/>
            <person name="Aroian R.V."/>
        </authorList>
    </citation>
    <scope>NUCLEOTIDE SEQUENCE</scope>
    <source>
        <strain evidence="2">HY135</strain>
    </source>
</reference>
<dbReference type="AlphaFoldDB" id="A0A016USD3"/>
<gene>
    <name evidence="1" type="primary">Acey_s0029.g1906</name>
    <name evidence="1" type="ORF">Y032_0029g1906</name>
</gene>
<protein>
    <submittedName>
        <fullName evidence="1">Uncharacterized protein</fullName>
    </submittedName>
</protein>
<evidence type="ECO:0000313" key="1">
    <source>
        <dbReference type="EMBL" id="EYC17846.1"/>
    </source>
</evidence>
<comment type="caution">
    <text evidence="1">The sequence shown here is derived from an EMBL/GenBank/DDBJ whole genome shotgun (WGS) entry which is preliminary data.</text>
</comment>
<keyword evidence="2" id="KW-1185">Reference proteome</keyword>
<organism evidence="1 2">
    <name type="scientific">Ancylostoma ceylanicum</name>
    <dbReference type="NCBI Taxonomy" id="53326"/>
    <lineage>
        <taxon>Eukaryota</taxon>
        <taxon>Metazoa</taxon>
        <taxon>Ecdysozoa</taxon>
        <taxon>Nematoda</taxon>
        <taxon>Chromadorea</taxon>
        <taxon>Rhabditida</taxon>
        <taxon>Rhabditina</taxon>
        <taxon>Rhabditomorpha</taxon>
        <taxon>Strongyloidea</taxon>
        <taxon>Ancylostomatidae</taxon>
        <taxon>Ancylostomatinae</taxon>
        <taxon>Ancylostoma</taxon>
    </lineage>
</organism>
<dbReference type="EMBL" id="JARK01001365">
    <property type="protein sequence ID" value="EYC17846.1"/>
    <property type="molecule type" value="Genomic_DNA"/>
</dbReference>
<dbReference type="Proteomes" id="UP000024635">
    <property type="component" value="Unassembled WGS sequence"/>
</dbReference>
<proteinExistence type="predicted"/>
<sequence length="160" mass="17479">MFYSIHILLGWVPPHRYVVISRKFPPVGCKTHIVQRTSITVATPAAATSARRGRSTLNIHGAHSRHVDVALAGVAIVIDVPCMCSSGFLAFCHVICGGGVFPLASIQLSLFCLNSSENQSRSCFGTLLKEHWNNFGTLLELHTMAGISRTRFLATWFKLG</sequence>
<accession>A0A016USD3</accession>
<name>A0A016USD3_9BILA</name>